<sequence>MREWWGHCKTEWRLSVRGAHLWLLLFVGATHAWLVHSLNKDWKHFGYYIHQFEFLFLGALAILAVLSGVYSARRDRANGVEQLMGSIPYSSVSRWSAKFIVFTIPFLLFAIAPVVIYLWGWKTRFPDASLYPALFLLSMIVPMLYAGMLGWFLGVLLNNRFGYFLGFLLFFLHIYGGMLMIVPNLPKAARLLPNFLLLDYKSMSYFDDQWGFSHDLSFWMHRGFYFFLAGTLFFLFILAAASRRKERGIRVHRTAAFLCLMAAVVCLISHVAIKSGQKEIGSSMAPLSAADFAALYDTEVVVVKPVIDYELAIEPLGGENVRIKATLLNPDALEPANSTVSLLLNPLFEVETVKADEKILTFQRNDNRLDIELPEALSKGTALTVLYKGKIKDHHTTSDGLMTPIHAANKWKVNLPADFEWYPQAANGHSGPRSVTVTYPEPIRLFSNFDRLERAVEAKQQVVRFQSKDARGFSLWGGALKEIAVSSDGFHTKAVVNELVDDEYARKQVNIFHHANRMMEELYQPESMTPAAALLLRDWIQSGVRGSYLTPAGYFQMQGYLFNGLYSDEEAVKRIISCLVASYELFSGPLGEENESIFLGALSAYLEQQLDGEGYQFSASSAGMEGVEPLIAYIKAHGKEQNERLLRDLYNELRNNESAVPDIAALLQKAR</sequence>
<feature type="transmembrane region" description="Helical" evidence="1">
    <location>
        <begin position="21"/>
        <end position="39"/>
    </location>
</feature>
<keyword evidence="3" id="KW-1185">Reference proteome</keyword>
<evidence type="ECO:0000313" key="3">
    <source>
        <dbReference type="Proteomes" id="UP000812277"/>
    </source>
</evidence>
<feature type="transmembrane region" description="Helical" evidence="1">
    <location>
        <begin position="99"/>
        <end position="119"/>
    </location>
</feature>
<evidence type="ECO:0000256" key="1">
    <source>
        <dbReference type="SAM" id="Phobius"/>
    </source>
</evidence>
<feature type="transmembrane region" description="Helical" evidence="1">
    <location>
        <begin position="254"/>
        <end position="273"/>
    </location>
</feature>
<feature type="transmembrane region" description="Helical" evidence="1">
    <location>
        <begin position="161"/>
        <end position="182"/>
    </location>
</feature>
<evidence type="ECO:0000313" key="2">
    <source>
        <dbReference type="EMBL" id="MBW7476267.1"/>
    </source>
</evidence>
<dbReference type="Proteomes" id="UP000812277">
    <property type="component" value="Unassembled WGS sequence"/>
</dbReference>
<name>A0ABS7D8K2_9BACL</name>
<keyword evidence="1" id="KW-0812">Transmembrane</keyword>
<dbReference type="RefSeq" id="WP_219873513.1">
    <property type="nucleotide sequence ID" value="NZ_JAHZIJ010000012.1"/>
</dbReference>
<feature type="transmembrane region" description="Helical" evidence="1">
    <location>
        <begin position="45"/>
        <end position="66"/>
    </location>
</feature>
<accession>A0ABS7D8K2</accession>
<proteinExistence type="predicted"/>
<feature type="transmembrane region" description="Helical" evidence="1">
    <location>
        <begin position="131"/>
        <end position="154"/>
    </location>
</feature>
<organism evidence="2 3">
    <name type="scientific">Paenibacillus oenotherae</name>
    <dbReference type="NCBI Taxonomy" id="1435645"/>
    <lineage>
        <taxon>Bacteria</taxon>
        <taxon>Bacillati</taxon>
        <taxon>Bacillota</taxon>
        <taxon>Bacilli</taxon>
        <taxon>Bacillales</taxon>
        <taxon>Paenibacillaceae</taxon>
        <taxon>Paenibacillus</taxon>
    </lineage>
</organism>
<comment type="caution">
    <text evidence="2">The sequence shown here is derived from an EMBL/GenBank/DDBJ whole genome shotgun (WGS) entry which is preliminary data.</text>
</comment>
<dbReference type="EMBL" id="JAHZIJ010000012">
    <property type="protein sequence ID" value="MBW7476267.1"/>
    <property type="molecule type" value="Genomic_DNA"/>
</dbReference>
<keyword evidence="1" id="KW-1133">Transmembrane helix</keyword>
<reference evidence="2 3" key="1">
    <citation type="submission" date="2021-07" db="EMBL/GenBank/DDBJ databases">
        <title>Paenibacillus radiodurans sp. nov., isolated from the southeastern edge of Tengger Desert.</title>
        <authorList>
            <person name="Zhang G."/>
        </authorList>
    </citation>
    <scope>NUCLEOTIDE SEQUENCE [LARGE SCALE GENOMIC DNA]</scope>
    <source>
        <strain evidence="2 3">DT7-4</strain>
    </source>
</reference>
<gene>
    <name evidence="2" type="ORF">K0T92_16140</name>
</gene>
<protein>
    <submittedName>
        <fullName evidence="2">Uncharacterized protein</fullName>
    </submittedName>
</protein>
<feature type="transmembrane region" description="Helical" evidence="1">
    <location>
        <begin position="223"/>
        <end position="242"/>
    </location>
</feature>
<keyword evidence="1" id="KW-0472">Membrane</keyword>